<dbReference type="VEuPathDB" id="TriTrypDB:LdCL_290013800"/>
<dbReference type="EMBL" id="RHLD01000010">
    <property type="protein sequence ID" value="TPP50821.1"/>
    <property type="molecule type" value="Genomic_DNA"/>
</dbReference>
<name>A0A504XPW5_LEIDO</name>
<dbReference type="Proteomes" id="UP000318821">
    <property type="component" value="Unassembled WGS sequence"/>
</dbReference>
<organism evidence="2 3">
    <name type="scientific">Leishmania donovani</name>
    <dbReference type="NCBI Taxonomy" id="5661"/>
    <lineage>
        <taxon>Eukaryota</taxon>
        <taxon>Discoba</taxon>
        <taxon>Euglenozoa</taxon>
        <taxon>Kinetoplastea</taxon>
        <taxon>Metakinetoplastina</taxon>
        <taxon>Trypanosomatida</taxon>
        <taxon>Trypanosomatidae</taxon>
        <taxon>Leishmaniinae</taxon>
        <taxon>Leishmania</taxon>
    </lineage>
</organism>
<proteinExistence type="predicted"/>
<dbReference type="VEuPathDB" id="TriTrypDB:LDHU3_29.1220"/>
<evidence type="ECO:0000256" key="1">
    <source>
        <dbReference type="SAM" id="MobiDB-lite"/>
    </source>
</evidence>
<evidence type="ECO:0000313" key="3">
    <source>
        <dbReference type="Proteomes" id="UP000318821"/>
    </source>
</evidence>
<accession>A0A504XPW5</accession>
<comment type="caution">
    <text evidence="2">The sequence shown here is derived from an EMBL/GenBank/DDBJ whole genome shotgun (WGS) entry which is preliminary data.</text>
</comment>
<feature type="region of interest" description="Disordered" evidence="1">
    <location>
        <begin position="533"/>
        <end position="563"/>
    </location>
</feature>
<evidence type="ECO:0000313" key="2">
    <source>
        <dbReference type="EMBL" id="TPP50821.1"/>
    </source>
</evidence>
<feature type="region of interest" description="Disordered" evidence="1">
    <location>
        <begin position="578"/>
        <end position="605"/>
    </location>
</feature>
<reference evidence="3" key="1">
    <citation type="submission" date="2019-02" db="EMBL/GenBank/DDBJ databases">
        <title>FDA dAtabase for Regulatory Grade micrObial Sequences (FDA-ARGOS): Supporting development and validation of Infectious Disease Dx tests.</title>
        <authorList>
            <person name="Duncan R."/>
            <person name="Fisher C."/>
            <person name="Tallon L."/>
            <person name="Sadzewicz L."/>
            <person name="Sengamalay N."/>
            <person name="Ott S."/>
            <person name="Godinez A."/>
            <person name="Nagaraj S."/>
            <person name="Vavikolanu K."/>
            <person name="Vyas G."/>
            <person name="Nadendla S."/>
            <person name="Aluvathingal J."/>
            <person name="Sichtig H."/>
        </authorList>
    </citation>
    <scope>NUCLEOTIDE SEQUENCE [LARGE SCALE GENOMIC DNA]</scope>
    <source>
        <strain evidence="3">FDAARGOS_360</strain>
    </source>
</reference>
<protein>
    <submittedName>
        <fullName evidence="2">Uncharacterized protein</fullName>
    </submittedName>
</protein>
<feature type="region of interest" description="Disordered" evidence="1">
    <location>
        <begin position="54"/>
        <end position="80"/>
    </location>
</feature>
<gene>
    <name evidence="2" type="ORF">CGC20_25670</name>
</gene>
<feature type="compositionally biased region" description="Polar residues" evidence="1">
    <location>
        <begin position="54"/>
        <end position="70"/>
    </location>
</feature>
<sequence>MQHDMENSMENEATLPLREVQAAVASSSPGVGKQYSDTSTIRCRGRCYTVPETSLSMPSSTQSVDALQTKPTTSPSPTEGETVCDLVRYHAELTLGLQQSMLWFISQLDSSLLTSSQEDGGVCGVLTHPRAAQLQWMFLDAVVQFVTHLQQRWSEGTASTGSVEAVGEASVVLNRLAQAAQELRHPSHSRQLQVPLLCNTSPRAATSAPNAINECLGVAGADYSAKLIAQQLWCAQQLLSQRFPGYAATWEVLEGARFFVESARSPTPTVPRSDSSQQVATQVAAPSPVTVVDLNCTQSSLTFIEEQAADVTDDASTAMKGATASRNGFLTESPGAPPTPPAPPLLLPVARCALWDNFLASKSFPPSALLLAIRNLAAGTISLQPEDIVQHAYDLVAREVLSMRCQVTSLAVFTLSQWRPARAARYGIRNDDPTGPGPLLHDCLNDKCLVCAGGNDTSASHTADGATVMASAESYSFQEANWEFYCNPIAKSIREEHAIADAIEGSSWESTCASLEYRPPSDMLIKKPALKMDAVRQQKPSRNPEASSRAPATDLRKPPGRMVSRRLREHVWDRLRAQPSGLRPRGSTLDSLDSLPRGAAQRQPHTKVGTALADHARAFGPAGQGVAVTALGKFNVGPRLPRWILNFSDGAALDAAAPTVLGAPSTLKTGRAPFGARHQHQPQPPPHARTYKGIGAPAFSAWASRQRAALANTFQKPSK</sequence>
<dbReference type="AlphaFoldDB" id="A0A504XPW5"/>
<dbReference type="VEuPathDB" id="TriTrypDB:LdBPK_290900.1"/>